<sequence>MPGNHQTMSGKVLIPVGSNSQEIRRERETRALFLEEGVFFNPYIHNEGERTHMKNTKIKLLGLAAAALLALAGCSSSNAEEDGNPEKIRVDYAHYSPTSLVLKKFGWLEEEFEEDGIKVEWAFSQGSNKALEFLNSNSVDFGSAAGAASLMSKANGAPIQNVYIASKPEWTALVTDPESGIGSVEDLKGKKIAATLGTDPYIFLLRALDEAGLSADDVEIVNLQHGDGASSLTTGAVDAWAGLDPHMARLEVESGSELFYRNEDFNTYSFLNVREEFAEKYPEHVERVIGAYEKARQWVLENPEEAAELLAEEAEIPLEVAEIQMERNDFSEPVPGDAQREALIEAGRILQEGEVIKPDADVEKLTDELIDPAFAEKAIGEE</sequence>
<keyword evidence="3" id="KW-0813">Transport</keyword>
<accession>M7P074</accession>
<dbReference type="PATRIC" id="fig|1235279.3.peg.943"/>
<dbReference type="Proteomes" id="UP000011919">
    <property type="component" value="Unassembled WGS sequence"/>
</dbReference>
<dbReference type="AlphaFoldDB" id="M7P074"/>
<dbReference type="NCBIfam" id="TIGR01728">
    <property type="entry name" value="SsuA_fam"/>
    <property type="match status" value="1"/>
</dbReference>
<dbReference type="PANTHER" id="PTHR30024:SF21">
    <property type="entry name" value="ABC TRANSPORTER SUBSTRATE-BINDING PROTEIN"/>
    <property type="match status" value="1"/>
</dbReference>
<name>M7P074_9BACL</name>
<evidence type="ECO:0000313" key="8">
    <source>
        <dbReference type="EMBL" id="EMR07290.1"/>
    </source>
</evidence>
<dbReference type="STRING" id="1235279.C772_00939"/>
<comment type="subcellular location">
    <subcellularLocation>
        <location evidence="1">Periplasm</location>
    </subcellularLocation>
</comment>
<dbReference type="Pfam" id="PF09084">
    <property type="entry name" value="NMT1"/>
    <property type="match status" value="1"/>
</dbReference>
<dbReference type="SUPFAM" id="SSF53850">
    <property type="entry name" value="Periplasmic binding protein-like II"/>
    <property type="match status" value="1"/>
</dbReference>
<feature type="domain" description="Solute-binding protein family 3/N-terminal" evidence="7">
    <location>
        <begin position="87"/>
        <end position="302"/>
    </location>
</feature>
<reference evidence="8 9" key="1">
    <citation type="journal article" date="2013" name="Genome Announc.">
        <title>Draft Genome Sequence of Bhargavaea cecembensis Strain DSE10T, Isolated from a Deep-Sea Sediment Sample Collected at a Depth of 5,904 m from the Chagos-Laccadive Ridge System in the Indian Ocean.</title>
        <authorList>
            <person name="Shivaji S."/>
            <person name="Ara S."/>
            <person name="Begum Z."/>
            <person name="Ruth M."/>
            <person name="Singh A."/>
            <person name="Kumar Pinnaka A."/>
        </authorList>
    </citation>
    <scope>NUCLEOTIDE SEQUENCE [LARGE SCALE GENOMIC DNA]</scope>
    <source>
        <strain evidence="8 9">DSE10</strain>
    </source>
</reference>
<dbReference type="GO" id="GO:0042597">
    <property type="term" value="C:periplasmic space"/>
    <property type="evidence" value="ECO:0007669"/>
    <property type="project" value="UniProtKB-SubCell"/>
</dbReference>
<evidence type="ECO:0000256" key="6">
    <source>
        <dbReference type="ARBA" id="ARBA00070228"/>
    </source>
</evidence>
<proteinExistence type="inferred from homology"/>
<evidence type="ECO:0000256" key="5">
    <source>
        <dbReference type="ARBA" id="ARBA00055538"/>
    </source>
</evidence>
<dbReference type="Gene3D" id="3.40.190.10">
    <property type="entry name" value="Periplasmic binding protein-like II"/>
    <property type="match status" value="2"/>
</dbReference>
<dbReference type="GO" id="GO:0042626">
    <property type="term" value="F:ATPase-coupled transmembrane transporter activity"/>
    <property type="evidence" value="ECO:0007669"/>
    <property type="project" value="InterPro"/>
</dbReference>
<evidence type="ECO:0000256" key="4">
    <source>
        <dbReference type="ARBA" id="ARBA00022729"/>
    </source>
</evidence>
<comment type="similarity">
    <text evidence="2">Belongs to the bacterial solute-binding protein SsuA/TauA family.</text>
</comment>
<dbReference type="PANTHER" id="PTHR30024">
    <property type="entry name" value="ALIPHATIC SULFONATES-BINDING PROTEIN-RELATED"/>
    <property type="match status" value="1"/>
</dbReference>
<evidence type="ECO:0000259" key="7">
    <source>
        <dbReference type="SMART" id="SM00062"/>
    </source>
</evidence>
<dbReference type="GO" id="GO:0016020">
    <property type="term" value="C:membrane"/>
    <property type="evidence" value="ECO:0007669"/>
    <property type="project" value="InterPro"/>
</dbReference>
<dbReference type="eggNOG" id="COG0715">
    <property type="taxonomic scope" value="Bacteria"/>
</dbReference>
<evidence type="ECO:0000256" key="1">
    <source>
        <dbReference type="ARBA" id="ARBA00004418"/>
    </source>
</evidence>
<comment type="caution">
    <text evidence="8">The sequence shown here is derived from an EMBL/GenBank/DDBJ whole genome shotgun (WGS) entry which is preliminary data.</text>
</comment>
<dbReference type="FunFam" id="3.40.190.10:FF:000050">
    <property type="entry name" value="Sulfonate ABC transporter substrate-binding protein"/>
    <property type="match status" value="1"/>
</dbReference>
<organism evidence="8 9">
    <name type="scientific">Bhargavaea cecembensis DSE10</name>
    <dbReference type="NCBI Taxonomy" id="1235279"/>
    <lineage>
        <taxon>Bacteria</taxon>
        <taxon>Bacillati</taxon>
        <taxon>Bacillota</taxon>
        <taxon>Bacilli</taxon>
        <taxon>Bacillales</taxon>
        <taxon>Caryophanaceae</taxon>
        <taxon>Bhargavaea</taxon>
    </lineage>
</organism>
<dbReference type="SMART" id="SM00062">
    <property type="entry name" value="PBPb"/>
    <property type="match status" value="1"/>
</dbReference>
<keyword evidence="9" id="KW-1185">Reference proteome</keyword>
<dbReference type="InterPro" id="IPR001638">
    <property type="entry name" value="Solute-binding_3/MltF_N"/>
</dbReference>
<comment type="function">
    <text evidence="5">Part of a binding-protein-dependent transport system for aliphatic sulfonates. Putative binding protein.</text>
</comment>
<gene>
    <name evidence="8" type="primary">ssuA</name>
    <name evidence="8" type="ORF">C772_00939</name>
</gene>
<protein>
    <recommendedName>
        <fullName evidence="6">Putative aliphatic sulfonates-binding protein</fullName>
    </recommendedName>
</protein>
<dbReference type="EMBL" id="AOFT01000003">
    <property type="protein sequence ID" value="EMR07290.1"/>
    <property type="molecule type" value="Genomic_DNA"/>
</dbReference>
<evidence type="ECO:0000256" key="2">
    <source>
        <dbReference type="ARBA" id="ARBA00010742"/>
    </source>
</evidence>
<dbReference type="InterPro" id="IPR010067">
    <property type="entry name" value="ABC_SsuA_sub-bd"/>
</dbReference>
<keyword evidence="4" id="KW-0732">Signal</keyword>
<evidence type="ECO:0000256" key="3">
    <source>
        <dbReference type="ARBA" id="ARBA00022448"/>
    </source>
</evidence>
<evidence type="ECO:0000313" key="9">
    <source>
        <dbReference type="Proteomes" id="UP000011919"/>
    </source>
</evidence>
<dbReference type="InterPro" id="IPR015168">
    <property type="entry name" value="SsuA/THI5"/>
</dbReference>